<dbReference type="GO" id="GO:0003677">
    <property type="term" value="F:DNA binding"/>
    <property type="evidence" value="ECO:0007669"/>
    <property type="project" value="InterPro"/>
</dbReference>
<accession>A0A271IVM2</accession>
<dbReference type="RefSeq" id="WP_095512564.1">
    <property type="nucleotide sequence ID" value="NZ_MQWD01000005.1"/>
</dbReference>
<organism evidence="2 3">
    <name type="scientific">Rubrivirga marina</name>
    <dbReference type="NCBI Taxonomy" id="1196024"/>
    <lineage>
        <taxon>Bacteria</taxon>
        <taxon>Pseudomonadati</taxon>
        <taxon>Rhodothermota</taxon>
        <taxon>Rhodothermia</taxon>
        <taxon>Rhodothermales</taxon>
        <taxon>Rubricoccaceae</taxon>
        <taxon>Rubrivirga</taxon>
    </lineage>
</organism>
<reference evidence="2 3" key="1">
    <citation type="submission" date="2016-11" db="EMBL/GenBank/DDBJ databases">
        <title>Study of marine rhodopsin-containing bacteria.</title>
        <authorList>
            <person name="Yoshizawa S."/>
            <person name="Kumagai Y."/>
            <person name="Kogure K."/>
        </authorList>
    </citation>
    <scope>NUCLEOTIDE SEQUENCE [LARGE SCALE GENOMIC DNA]</scope>
    <source>
        <strain evidence="2 3">SAORIC-28</strain>
    </source>
</reference>
<evidence type="ECO:0000313" key="2">
    <source>
        <dbReference type="EMBL" id="PAP74599.1"/>
    </source>
</evidence>
<dbReference type="CDD" id="cd00093">
    <property type="entry name" value="HTH_XRE"/>
    <property type="match status" value="1"/>
</dbReference>
<dbReference type="EMBL" id="MQWD01000005">
    <property type="protein sequence ID" value="PAP74599.1"/>
    <property type="molecule type" value="Genomic_DNA"/>
</dbReference>
<dbReference type="InterPro" id="IPR039554">
    <property type="entry name" value="HigA2-like_HTH"/>
</dbReference>
<evidence type="ECO:0000313" key="3">
    <source>
        <dbReference type="Proteomes" id="UP000216339"/>
    </source>
</evidence>
<keyword evidence="3" id="KW-1185">Reference proteome</keyword>
<dbReference type="InterPro" id="IPR001387">
    <property type="entry name" value="Cro/C1-type_HTH"/>
</dbReference>
<dbReference type="SUPFAM" id="SSF47413">
    <property type="entry name" value="lambda repressor-like DNA-binding domains"/>
    <property type="match status" value="1"/>
</dbReference>
<dbReference type="InterPro" id="IPR010982">
    <property type="entry name" value="Lambda_DNA-bd_dom_sf"/>
</dbReference>
<gene>
    <name evidence="2" type="ORF">BSZ37_20695</name>
</gene>
<dbReference type="Proteomes" id="UP000216339">
    <property type="component" value="Unassembled WGS sequence"/>
</dbReference>
<dbReference type="AlphaFoldDB" id="A0A271IVM2"/>
<name>A0A271IVM2_9BACT</name>
<dbReference type="OrthoDB" id="9795596at2"/>
<evidence type="ECO:0000259" key="1">
    <source>
        <dbReference type="Pfam" id="PF13744"/>
    </source>
</evidence>
<comment type="caution">
    <text evidence="2">The sequence shown here is derived from an EMBL/GenBank/DDBJ whole genome shotgun (WGS) entry which is preliminary data.</text>
</comment>
<sequence length="95" mass="10254">MPGPTRSTGNVFEDLGFESEEAALLRVKSRLLSSLASFVAEFDTQADAAAALGVSRPRVSEIKNGHLDKFSTDNLIGLCYRAGLRVPDFDLVPAR</sequence>
<feature type="domain" description="HigA2-like helix-turn-helix" evidence="1">
    <location>
        <begin position="11"/>
        <end position="86"/>
    </location>
</feature>
<protein>
    <recommendedName>
        <fullName evidence="1">HigA2-like helix-turn-helix domain-containing protein</fullName>
    </recommendedName>
</protein>
<dbReference type="Pfam" id="PF13744">
    <property type="entry name" value="HTH_37"/>
    <property type="match status" value="1"/>
</dbReference>
<dbReference type="Gene3D" id="1.10.260.40">
    <property type="entry name" value="lambda repressor-like DNA-binding domains"/>
    <property type="match status" value="1"/>
</dbReference>
<proteinExistence type="predicted"/>